<feature type="transmembrane region" description="Helical" evidence="1">
    <location>
        <begin position="177"/>
        <end position="194"/>
    </location>
</feature>
<keyword evidence="1" id="KW-0472">Membrane</keyword>
<evidence type="ECO:0000313" key="3">
    <source>
        <dbReference type="Proteomes" id="UP000198960"/>
    </source>
</evidence>
<reference evidence="3" key="1">
    <citation type="submission" date="2016-10" db="EMBL/GenBank/DDBJ databases">
        <authorList>
            <person name="Varghese N."/>
            <person name="Submissions S."/>
        </authorList>
    </citation>
    <scope>NUCLEOTIDE SEQUENCE [LARGE SCALE GENOMIC DNA]</scope>
    <source>
        <strain evidence="3">DSM 45413</strain>
    </source>
</reference>
<keyword evidence="1" id="KW-1133">Transmembrane helix</keyword>
<sequence>MFALWSVTAFLAEVPAGVLADRWSRRGALVLSGVGEAAAFALWTAAPGAASFAVGFVVWGIAGALVSGTVEAVLYDGLAGHGASGAYARVHGWTTAAELLVQVPTAGLATVLVAAGGYELVGWVSVVVCLAVAALALRFPDAPPAVCAAAPDGAAEPDGADEPPLGRAVGLALRRPGLRLVVVAVAALGGLDALEEYQPVLAAEWGVPAAAVPVAVLAVSLTGALGAALGGRAARLPGVVLLGLLVASALLLAGAALWARPVAVVALACSYGLYLAVLVVAETRLQERISGRYRATLTSVAGLGIELASLLVFAAWAMGGALAVAGLALAVVPLVARAMSARLPA</sequence>
<feature type="transmembrane region" description="Helical" evidence="1">
    <location>
        <begin position="293"/>
        <end position="316"/>
    </location>
</feature>
<dbReference type="Gene3D" id="1.20.1250.20">
    <property type="entry name" value="MFS general substrate transporter like domains"/>
    <property type="match status" value="1"/>
</dbReference>
<feature type="transmembrane region" description="Helical" evidence="1">
    <location>
        <begin position="262"/>
        <end position="281"/>
    </location>
</feature>
<accession>A0A1H8WL36</accession>
<feature type="transmembrane region" description="Helical" evidence="1">
    <location>
        <begin position="120"/>
        <end position="137"/>
    </location>
</feature>
<feature type="transmembrane region" description="Helical" evidence="1">
    <location>
        <begin position="322"/>
        <end position="339"/>
    </location>
</feature>
<dbReference type="Pfam" id="PF07690">
    <property type="entry name" value="MFS_1"/>
    <property type="match status" value="1"/>
</dbReference>
<keyword evidence="1" id="KW-0812">Transmembrane</keyword>
<name>A0A1H8WL36_9ACTN</name>
<feature type="transmembrane region" description="Helical" evidence="1">
    <location>
        <begin position="206"/>
        <end position="229"/>
    </location>
</feature>
<feature type="transmembrane region" description="Helical" evidence="1">
    <location>
        <begin position="236"/>
        <end position="256"/>
    </location>
</feature>
<dbReference type="GO" id="GO:0022857">
    <property type="term" value="F:transmembrane transporter activity"/>
    <property type="evidence" value="ECO:0007669"/>
    <property type="project" value="InterPro"/>
</dbReference>
<protein>
    <submittedName>
        <fullName evidence="2">Major Facilitator Superfamily protein</fullName>
    </submittedName>
</protein>
<dbReference type="InterPro" id="IPR053160">
    <property type="entry name" value="MFS_DHA3_Transporter"/>
</dbReference>
<dbReference type="InterPro" id="IPR011701">
    <property type="entry name" value="MFS"/>
</dbReference>
<keyword evidence="3" id="KW-1185">Reference proteome</keyword>
<organism evidence="2 3">
    <name type="scientific">Trujillonella endophytica</name>
    <dbReference type="NCBI Taxonomy" id="673521"/>
    <lineage>
        <taxon>Bacteria</taxon>
        <taxon>Bacillati</taxon>
        <taxon>Actinomycetota</taxon>
        <taxon>Actinomycetes</taxon>
        <taxon>Geodermatophilales</taxon>
        <taxon>Geodermatophilaceae</taxon>
        <taxon>Trujillonella</taxon>
    </lineage>
</organism>
<dbReference type="AlphaFoldDB" id="A0A1H8WL36"/>
<dbReference type="PANTHER" id="PTHR23530">
    <property type="entry name" value="TRANSPORT PROTEIN-RELATED"/>
    <property type="match status" value="1"/>
</dbReference>
<dbReference type="EMBL" id="FOEE01000022">
    <property type="protein sequence ID" value="SEP28346.1"/>
    <property type="molecule type" value="Genomic_DNA"/>
</dbReference>
<evidence type="ECO:0000256" key="1">
    <source>
        <dbReference type="SAM" id="Phobius"/>
    </source>
</evidence>
<evidence type="ECO:0000313" key="2">
    <source>
        <dbReference type="EMBL" id="SEP28346.1"/>
    </source>
</evidence>
<dbReference type="PANTHER" id="PTHR23530:SF1">
    <property type="entry name" value="PERMEASE, MAJOR FACILITATOR SUPERFAMILY-RELATED"/>
    <property type="match status" value="1"/>
</dbReference>
<gene>
    <name evidence="2" type="ORF">SAMN05660991_04516</name>
</gene>
<dbReference type="STRING" id="673521.SAMN05660991_04516"/>
<feature type="transmembrane region" description="Helical" evidence="1">
    <location>
        <begin position="52"/>
        <end position="75"/>
    </location>
</feature>
<proteinExistence type="predicted"/>
<dbReference type="Proteomes" id="UP000198960">
    <property type="component" value="Unassembled WGS sequence"/>
</dbReference>
<dbReference type="SUPFAM" id="SSF103473">
    <property type="entry name" value="MFS general substrate transporter"/>
    <property type="match status" value="1"/>
</dbReference>
<dbReference type="InterPro" id="IPR036259">
    <property type="entry name" value="MFS_trans_sf"/>
</dbReference>